<dbReference type="AlphaFoldDB" id="A0A316I736"/>
<keyword evidence="2" id="KW-0472">Membrane</keyword>
<name>A0A316I736_9PSEU</name>
<feature type="region of interest" description="Disordered" evidence="1">
    <location>
        <begin position="275"/>
        <end position="294"/>
    </location>
</feature>
<evidence type="ECO:0000313" key="4">
    <source>
        <dbReference type="Proteomes" id="UP000246005"/>
    </source>
</evidence>
<keyword evidence="2" id="KW-0812">Transmembrane</keyword>
<accession>A0A316I736</accession>
<evidence type="ECO:0000256" key="2">
    <source>
        <dbReference type="SAM" id="Phobius"/>
    </source>
</evidence>
<proteinExistence type="predicted"/>
<organism evidence="3 4">
    <name type="scientific">Lentzea atacamensis</name>
    <dbReference type="NCBI Taxonomy" id="531938"/>
    <lineage>
        <taxon>Bacteria</taxon>
        <taxon>Bacillati</taxon>
        <taxon>Actinomycetota</taxon>
        <taxon>Actinomycetes</taxon>
        <taxon>Pseudonocardiales</taxon>
        <taxon>Pseudonocardiaceae</taxon>
        <taxon>Lentzea</taxon>
    </lineage>
</organism>
<feature type="region of interest" description="Disordered" evidence="1">
    <location>
        <begin position="61"/>
        <end position="84"/>
    </location>
</feature>
<dbReference type="RefSeq" id="WP_109637457.1">
    <property type="nucleotide sequence ID" value="NZ_QGHB01000005.1"/>
</dbReference>
<protein>
    <submittedName>
        <fullName evidence="3">Uncharacterized protein</fullName>
    </submittedName>
</protein>
<feature type="transmembrane region" description="Helical" evidence="2">
    <location>
        <begin position="37"/>
        <end position="58"/>
    </location>
</feature>
<feature type="compositionally biased region" description="Low complexity" evidence="1">
    <location>
        <begin position="69"/>
        <end position="84"/>
    </location>
</feature>
<keyword evidence="2" id="KW-1133">Transmembrane helix</keyword>
<comment type="caution">
    <text evidence="3">The sequence shown here is derived from an EMBL/GenBank/DDBJ whole genome shotgun (WGS) entry which is preliminary data.</text>
</comment>
<dbReference type="Proteomes" id="UP000246005">
    <property type="component" value="Unassembled WGS sequence"/>
</dbReference>
<evidence type="ECO:0000256" key="1">
    <source>
        <dbReference type="SAM" id="MobiDB-lite"/>
    </source>
</evidence>
<reference evidence="3 4" key="1">
    <citation type="submission" date="2018-05" db="EMBL/GenBank/DDBJ databases">
        <title>Genomic Encyclopedia of Type Strains, Phase IV (KMG-IV): sequencing the most valuable type-strain genomes for metagenomic binning, comparative biology and taxonomic classification.</title>
        <authorList>
            <person name="Goeker M."/>
        </authorList>
    </citation>
    <scope>NUCLEOTIDE SEQUENCE [LARGE SCALE GENOMIC DNA]</scope>
    <source>
        <strain evidence="3 4">DSM 45480</strain>
    </source>
</reference>
<evidence type="ECO:0000313" key="3">
    <source>
        <dbReference type="EMBL" id="PWK86225.1"/>
    </source>
</evidence>
<sequence length="294" mass="30600">MTSMLPPTRDLPPGRQDEIRVEIEHAVAGRGQRRMRLAPVLAAATAVGAVAAGVVFLAPSSQPQTANQPAPMTTQATSAAPTTRPAPVIPVLSEERIAAIEKGCQESAGVQGTPKLYQHVGSGQGAFALIYTSNAVLTCTLDSGGMPFNSGFSSGFDPEWLPGHFSADSLGASTGGDVPGNKPIYRGVHGYRIAAGRVDSKVARVTLTADGQTVDATIANNTFVARIVHPTTWSPPEGTDFGEVRAYDAAGNLLGTNNGSGNKCFVNPQGVIVSGGWRDPNTDPKTCEPAQPWR</sequence>
<gene>
    <name evidence="3" type="ORF">C8D88_105268</name>
</gene>
<dbReference type="EMBL" id="QGHB01000005">
    <property type="protein sequence ID" value="PWK86225.1"/>
    <property type="molecule type" value="Genomic_DNA"/>
</dbReference>